<reference evidence="1 2" key="1">
    <citation type="submission" date="2019-05" db="EMBL/GenBank/DDBJ databases">
        <title>Dyadobacter AR-3-8 sp. nov., isolated from arctic soil.</title>
        <authorList>
            <person name="Chaudhary D.K."/>
        </authorList>
    </citation>
    <scope>NUCLEOTIDE SEQUENCE [LARGE SCALE GENOMIC DNA]</scope>
    <source>
        <strain evidence="1 2">AR-3-8</strain>
    </source>
</reference>
<dbReference type="AlphaFoldDB" id="A0A4U6DBZ5"/>
<comment type="caution">
    <text evidence="1">The sequence shown here is derived from an EMBL/GenBank/DDBJ whole genome shotgun (WGS) entry which is preliminary data.</text>
</comment>
<organism evidence="1 2">
    <name type="scientific">Dyadobacter frigoris</name>
    <dbReference type="NCBI Taxonomy" id="2576211"/>
    <lineage>
        <taxon>Bacteria</taxon>
        <taxon>Pseudomonadati</taxon>
        <taxon>Bacteroidota</taxon>
        <taxon>Cytophagia</taxon>
        <taxon>Cytophagales</taxon>
        <taxon>Spirosomataceae</taxon>
        <taxon>Dyadobacter</taxon>
    </lineage>
</organism>
<dbReference type="PROSITE" id="PS51257">
    <property type="entry name" value="PROKAR_LIPOPROTEIN"/>
    <property type="match status" value="1"/>
</dbReference>
<keyword evidence="2" id="KW-1185">Reference proteome</keyword>
<gene>
    <name evidence="1" type="ORF">FDK13_01365</name>
</gene>
<dbReference type="EMBL" id="SZVO01000001">
    <property type="protein sequence ID" value="TKT93887.1"/>
    <property type="molecule type" value="Genomic_DNA"/>
</dbReference>
<accession>A0A4U6DBZ5</accession>
<sequence length="134" mass="15499">MKIKNILLATLLIIIICACQKTNYKGPELILANEIHLESIRIHENIETEITEKKQKALINKDLVRVQKLDSLSAILELWEDGVVEVPGFGHEHHQGEHHEHKLAVQMTDESMLEYQKNSKQAIEELQQEIKNKF</sequence>
<dbReference type="RefSeq" id="WP_137338177.1">
    <property type="nucleotide sequence ID" value="NZ_SZVO01000001.1"/>
</dbReference>
<protein>
    <submittedName>
        <fullName evidence="1">Uncharacterized protein</fullName>
    </submittedName>
</protein>
<proteinExistence type="predicted"/>
<evidence type="ECO:0000313" key="2">
    <source>
        <dbReference type="Proteomes" id="UP000304900"/>
    </source>
</evidence>
<name>A0A4U6DBZ5_9BACT</name>
<dbReference type="OrthoDB" id="964803at2"/>
<evidence type="ECO:0000313" key="1">
    <source>
        <dbReference type="EMBL" id="TKT93887.1"/>
    </source>
</evidence>
<dbReference type="Proteomes" id="UP000304900">
    <property type="component" value="Unassembled WGS sequence"/>
</dbReference>